<comment type="cofactor">
    <cofactor evidence="4">
        <name>[4Fe-4S] cluster</name>
        <dbReference type="ChEBI" id="CHEBI:49883"/>
    </cofactor>
    <text evidence="4">Binds 1 [4Fe-4S] cluster per subunit.</text>
</comment>
<keyword evidence="4" id="KW-0408">Iron</keyword>
<dbReference type="AlphaFoldDB" id="A0A286GMU3"/>
<evidence type="ECO:0000256" key="3">
    <source>
        <dbReference type="ARBA" id="ARBA00024327"/>
    </source>
</evidence>
<dbReference type="GO" id="GO:0004604">
    <property type="term" value="F:phosphoadenylyl-sulfate reductase (thioredoxin) activity"/>
    <property type="evidence" value="ECO:0007669"/>
    <property type="project" value="UniProtKB-UniRule"/>
</dbReference>
<dbReference type="RefSeq" id="WP_097279908.1">
    <property type="nucleotide sequence ID" value="NZ_OCNJ01000006.1"/>
</dbReference>
<keyword evidence="4" id="KW-0479">Metal-binding</keyword>
<dbReference type="GO" id="GO:0019379">
    <property type="term" value="P:sulfate assimilation, phosphoadenylyl sulfate reduction by phosphoadenylyl-sulfate reductase (thioredoxin)"/>
    <property type="evidence" value="ECO:0007669"/>
    <property type="project" value="UniProtKB-UniRule"/>
</dbReference>
<evidence type="ECO:0000313" key="7">
    <source>
        <dbReference type="Proteomes" id="UP000219621"/>
    </source>
</evidence>
<dbReference type="Proteomes" id="UP000219621">
    <property type="component" value="Unassembled WGS sequence"/>
</dbReference>
<protein>
    <recommendedName>
        <fullName evidence="4">Adenosine 5'-phosphosulfate reductase</fullName>
        <shortName evidence="4">APS reductase</shortName>
        <ecNumber evidence="4">1.8.4.10</ecNumber>
    </recommendedName>
    <alternativeName>
        <fullName evidence="4">5'-adenylylsulfate reductase</fullName>
    </alternativeName>
    <alternativeName>
        <fullName evidence="4">Thioredoxin-dependent 5'-adenylylsulfate reductase</fullName>
    </alternativeName>
</protein>
<dbReference type="InterPro" id="IPR004511">
    <property type="entry name" value="PAPS/APS_Rdtase"/>
</dbReference>
<evidence type="ECO:0000313" key="6">
    <source>
        <dbReference type="EMBL" id="SOD96871.1"/>
    </source>
</evidence>
<evidence type="ECO:0000256" key="2">
    <source>
        <dbReference type="ARBA" id="ARBA00023002"/>
    </source>
</evidence>
<dbReference type="NCBIfam" id="NF002537">
    <property type="entry name" value="PRK02090.1"/>
    <property type="match status" value="1"/>
</dbReference>
<accession>A0A286GMU3</accession>
<dbReference type="HAMAP" id="MF_00063">
    <property type="entry name" value="CysH"/>
    <property type="match status" value="1"/>
</dbReference>
<comment type="subcellular location">
    <subcellularLocation>
        <location evidence="4">Cytoplasm</location>
    </subcellularLocation>
</comment>
<organism evidence="6 7">
    <name type="scientific">Caenispirillum bisanense</name>
    <dbReference type="NCBI Taxonomy" id="414052"/>
    <lineage>
        <taxon>Bacteria</taxon>
        <taxon>Pseudomonadati</taxon>
        <taxon>Pseudomonadota</taxon>
        <taxon>Alphaproteobacteria</taxon>
        <taxon>Rhodospirillales</taxon>
        <taxon>Novispirillaceae</taxon>
        <taxon>Caenispirillum</taxon>
    </lineage>
</organism>
<name>A0A286GMU3_9PROT</name>
<dbReference type="GO" id="GO:0051539">
    <property type="term" value="F:4 iron, 4 sulfur cluster binding"/>
    <property type="evidence" value="ECO:0007669"/>
    <property type="project" value="UniProtKB-UniRule"/>
</dbReference>
<dbReference type="GO" id="GO:0005737">
    <property type="term" value="C:cytoplasm"/>
    <property type="evidence" value="ECO:0007669"/>
    <property type="project" value="UniProtKB-SubCell"/>
</dbReference>
<feature type="binding site" evidence="4">
    <location>
        <position position="124"/>
    </location>
    <ligand>
        <name>[4Fe-4S] cluster</name>
        <dbReference type="ChEBI" id="CHEBI:49883"/>
    </ligand>
</feature>
<keyword evidence="4" id="KW-0963">Cytoplasm</keyword>
<dbReference type="PIRSF" id="PIRSF000857">
    <property type="entry name" value="PAPS_reductase"/>
    <property type="match status" value="1"/>
</dbReference>
<feature type="binding site" evidence="4">
    <location>
        <position position="207"/>
    </location>
    <ligand>
        <name>[4Fe-4S] cluster</name>
        <dbReference type="ChEBI" id="CHEBI:49883"/>
    </ligand>
</feature>
<dbReference type="OrthoDB" id="9794018at2"/>
<dbReference type="PANTHER" id="PTHR46509">
    <property type="entry name" value="PHOSPHOADENOSINE PHOSPHOSULFATE REDUCTASE"/>
    <property type="match status" value="1"/>
</dbReference>
<dbReference type="GO" id="GO:0046872">
    <property type="term" value="F:metal ion binding"/>
    <property type="evidence" value="ECO:0007669"/>
    <property type="project" value="UniProtKB-KW"/>
</dbReference>
<keyword evidence="7" id="KW-1185">Reference proteome</keyword>
<dbReference type="SUPFAM" id="SSF52402">
    <property type="entry name" value="Adenine nucleotide alpha hydrolases-like"/>
    <property type="match status" value="1"/>
</dbReference>
<dbReference type="InterPro" id="IPR014729">
    <property type="entry name" value="Rossmann-like_a/b/a_fold"/>
</dbReference>
<feature type="active site" description="Nucleophile; cysteine thiosulfonate intermediate" evidence="4">
    <location>
        <position position="231"/>
    </location>
</feature>
<dbReference type="InterPro" id="IPR002500">
    <property type="entry name" value="PAPS_reduct_dom"/>
</dbReference>
<feature type="domain" description="Phosphoadenosine phosphosulphate reductase" evidence="5">
    <location>
        <begin position="42"/>
        <end position="209"/>
    </location>
</feature>
<comment type="function">
    <text evidence="4">Catalyzes the formation of sulfite from adenosine 5'-phosphosulfate (APS) using thioredoxin as an electron donor.</text>
</comment>
<dbReference type="Pfam" id="PF01507">
    <property type="entry name" value="PAPS_reduct"/>
    <property type="match status" value="1"/>
</dbReference>
<proteinExistence type="inferred from homology"/>
<evidence type="ECO:0000259" key="5">
    <source>
        <dbReference type="Pfam" id="PF01507"/>
    </source>
</evidence>
<feature type="binding site" evidence="4">
    <location>
        <position position="123"/>
    </location>
    <ligand>
        <name>[4Fe-4S] cluster</name>
        <dbReference type="ChEBI" id="CHEBI:49883"/>
    </ligand>
</feature>
<dbReference type="NCBIfam" id="TIGR00434">
    <property type="entry name" value="cysH"/>
    <property type="match status" value="1"/>
</dbReference>
<sequence>MSAQTSALLRDEHPADLFAARHGGGSTEDLIAAAAQAFAGRIALVSSFGAESAVLLDLVAQVDPALPVVFLDTGKLFGETLRYRDKLVSRLGLTDVRVIRPDPAAVAAADPDGILWTQNHDRCCYVRKVEPLARALAPFDAWISGRKRYQGATRAALPRVEADGPRVKINPLADWSRADLDRAFAERDLPRHPLEEDGFLSIGCMPCTDRVAPGEDVRAGRWRDNAGKTECGIHLPGAVAAISRTR</sequence>
<comment type="similarity">
    <text evidence="1 4">Belongs to the PAPS reductase family. CysH subfamily.</text>
</comment>
<keyword evidence="4" id="KW-0411">Iron-sulfur</keyword>
<dbReference type="PANTHER" id="PTHR46509:SF1">
    <property type="entry name" value="PHOSPHOADENOSINE PHOSPHOSULFATE REDUCTASE"/>
    <property type="match status" value="1"/>
</dbReference>
<gene>
    <name evidence="4" type="primary">cysH</name>
    <name evidence="6" type="ORF">SAMN05421508_106135</name>
</gene>
<comment type="catalytic activity">
    <reaction evidence="4">
        <text>[thioredoxin]-disulfide + sulfite + AMP + 2 H(+) = adenosine 5'-phosphosulfate + [thioredoxin]-dithiol</text>
        <dbReference type="Rhea" id="RHEA:21976"/>
        <dbReference type="Rhea" id="RHEA-COMP:10698"/>
        <dbReference type="Rhea" id="RHEA-COMP:10700"/>
        <dbReference type="ChEBI" id="CHEBI:15378"/>
        <dbReference type="ChEBI" id="CHEBI:17359"/>
        <dbReference type="ChEBI" id="CHEBI:29950"/>
        <dbReference type="ChEBI" id="CHEBI:50058"/>
        <dbReference type="ChEBI" id="CHEBI:58243"/>
        <dbReference type="ChEBI" id="CHEBI:456215"/>
        <dbReference type="EC" id="1.8.4.10"/>
    </reaction>
</comment>
<dbReference type="EMBL" id="OCNJ01000006">
    <property type="protein sequence ID" value="SOD96871.1"/>
    <property type="molecule type" value="Genomic_DNA"/>
</dbReference>
<dbReference type="Gene3D" id="3.40.50.620">
    <property type="entry name" value="HUPs"/>
    <property type="match status" value="1"/>
</dbReference>
<reference evidence="6 7" key="1">
    <citation type="submission" date="2017-09" db="EMBL/GenBank/DDBJ databases">
        <authorList>
            <person name="Ehlers B."/>
            <person name="Leendertz F.H."/>
        </authorList>
    </citation>
    <scope>NUCLEOTIDE SEQUENCE [LARGE SCALE GENOMIC DNA]</scope>
    <source>
        <strain evidence="6 7">USBA 140</strain>
    </source>
</reference>
<comment type="pathway">
    <text evidence="3 4">Sulfur metabolism; hydrogen sulfide biosynthesis; sulfite from sulfate.</text>
</comment>
<dbReference type="GO" id="GO:0070814">
    <property type="term" value="P:hydrogen sulfide biosynthetic process"/>
    <property type="evidence" value="ECO:0007669"/>
    <property type="project" value="UniProtKB-UniRule"/>
</dbReference>
<feature type="binding site" evidence="4">
    <location>
        <position position="204"/>
    </location>
    <ligand>
        <name>[4Fe-4S] cluster</name>
        <dbReference type="ChEBI" id="CHEBI:49883"/>
    </ligand>
</feature>
<evidence type="ECO:0000256" key="1">
    <source>
        <dbReference type="ARBA" id="ARBA00009732"/>
    </source>
</evidence>
<dbReference type="GO" id="GO:0043866">
    <property type="term" value="F:adenylyl-sulfate reductase (thioredoxin) activity"/>
    <property type="evidence" value="ECO:0007669"/>
    <property type="project" value="UniProtKB-EC"/>
</dbReference>
<dbReference type="EC" id="1.8.4.10" evidence="4"/>
<evidence type="ECO:0000256" key="4">
    <source>
        <dbReference type="HAMAP-Rule" id="MF_00063"/>
    </source>
</evidence>
<keyword evidence="2 4" id="KW-0560">Oxidoreductase</keyword>